<dbReference type="PROSITE" id="PS50109">
    <property type="entry name" value="HIS_KIN"/>
    <property type="match status" value="1"/>
</dbReference>
<accession>X0UBD8</accession>
<evidence type="ECO:0000313" key="2">
    <source>
        <dbReference type="EMBL" id="GAG03114.1"/>
    </source>
</evidence>
<gene>
    <name evidence="2" type="ORF">S01H1_32431</name>
</gene>
<evidence type="ECO:0000259" key="1">
    <source>
        <dbReference type="PROSITE" id="PS50109"/>
    </source>
</evidence>
<dbReference type="GO" id="GO:0016772">
    <property type="term" value="F:transferase activity, transferring phosphorus-containing groups"/>
    <property type="evidence" value="ECO:0007669"/>
    <property type="project" value="InterPro"/>
</dbReference>
<name>X0UBD8_9ZZZZ</name>
<dbReference type="AlphaFoldDB" id="X0UBD8"/>
<feature type="domain" description="Histidine kinase" evidence="1">
    <location>
        <begin position="1"/>
        <end position="119"/>
    </location>
</feature>
<protein>
    <recommendedName>
        <fullName evidence="1">Histidine kinase domain-containing protein</fullName>
    </recommendedName>
</protein>
<dbReference type="PRINTS" id="PR00344">
    <property type="entry name" value="BCTRLSENSOR"/>
</dbReference>
<reference evidence="2" key="1">
    <citation type="journal article" date="2014" name="Front. Microbiol.">
        <title>High frequency of phylogenetically diverse reductive dehalogenase-homologous genes in deep subseafloor sedimentary metagenomes.</title>
        <authorList>
            <person name="Kawai M."/>
            <person name="Futagami T."/>
            <person name="Toyoda A."/>
            <person name="Takaki Y."/>
            <person name="Nishi S."/>
            <person name="Hori S."/>
            <person name="Arai W."/>
            <person name="Tsubouchi T."/>
            <person name="Morono Y."/>
            <person name="Uchiyama I."/>
            <person name="Ito T."/>
            <person name="Fujiyama A."/>
            <person name="Inagaki F."/>
            <person name="Takami H."/>
        </authorList>
    </citation>
    <scope>NUCLEOTIDE SEQUENCE</scope>
    <source>
        <strain evidence="2">Expedition CK06-06</strain>
    </source>
</reference>
<organism evidence="2">
    <name type="scientific">marine sediment metagenome</name>
    <dbReference type="NCBI Taxonomy" id="412755"/>
    <lineage>
        <taxon>unclassified sequences</taxon>
        <taxon>metagenomes</taxon>
        <taxon>ecological metagenomes</taxon>
    </lineage>
</organism>
<sequence>PSVPCNPGQINQVFLNILVNAVQAIKSQERKDRGAITIRTYATQTQAVCEISDDGPGIRPENLSKIFDPFFTTKPSGKGTGLGLSVSYDLIANKHKGELLVDSTPGRGSTFIIKLPIKKPKQNAEKETDYNGAKNRTICR</sequence>
<dbReference type="PANTHER" id="PTHR43065:SF50">
    <property type="entry name" value="HISTIDINE KINASE"/>
    <property type="match status" value="1"/>
</dbReference>
<dbReference type="SMART" id="SM00387">
    <property type="entry name" value="HATPase_c"/>
    <property type="match status" value="1"/>
</dbReference>
<dbReference type="InterPro" id="IPR036890">
    <property type="entry name" value="HATPase_C_sf"/>
</dbReference>
<dbReference type="Gene3D" id="3.30.565.10">
    <property type="entry name" value="Histidine kinase-like ATPase, C-terminal domain"/>
    <property type="match status" value="1"/>
</dbReference>
<proteinExistence type="predicted"/>
<dbReference type="Pfam" id="PF02518">
    <property type="entry name" value="HATPase_c"/>
    <property type="match status" value="1"/>
</dbReference>
<dbReference type="EMBL" id="BARS01020078">
    <property type="protein sequence ID" value="GAG03114.1"/>
    <property type="molecule type" value="Genomic_DNA"/>
</dbReference>
<dbReference type="PANTHER" id="PTHR43065">
    <property type="entry name" value="SENSOR HISTIDINE KINASE"/>
    <property type="match status" value="1"/>
</dbReference>
<feature type="non-terminal residue" evidence="2">
    <location>
        <position position="1"/>
    </location>
</feature>
<dbReference type="SUPFAM" id="SSF55874">
    <property type="entry name" value="ATPase domain of HSP90 chaperone/DNA topoisomerase II/histidine kinase"/>
    <property type="match status" value="1"/>
</dbReference>
<dbReference type="InterPro" id="IPR003594">
    <property type="entry name" value="HATPase_dom"/>
</dbReference>
<dbReference type="InterPro" id="IPR004358">
    <property type="entry name" value="Sig_transdc_His_kin-like_C"/>
</dbReference>
<dbReference type="InterPro" id="IPR005467">
    <property type="entry name" value="His_kinase_dom"/>
</dbReference>
<comment type="caution">
    <text evidence="2">The sequence shown here is derived from an EMBL/GenBank/DDBJ whole genome shotgun (WGS) entry which is preliminary data.</text>
</comment>